<dbReference type="Gene3D" id="3.90.1010.20">
    <property type="match status" value="1"/>
</dbReference>
<dbReference type="Pfam" id="PF00890">
    <property type="entry name" value="FAD_binding_2"/>
    <property type="match status" value="1"/>
</dbReference>
<organism evidence="7 8">
    <name type="scientific">Parasutterella excrementihominis YIT 11859</name>
    <dbReference type="NCBI Taxonomy" id="762966"/>
    <lineage>
        <taxon>Bacteria</taxon>
        <taxon>Pseudomonadati</taxon>
        <taxon>Pseudomonadota</taxon>
        <taxon>Betaproteobacteria</taxon>
        <taxon>Burkholderiales</taxon>
        <taxon>Sutterellaceae</taxon>
        <taxon>Parasutterella</taxon>
    </lineage>
</organism>
<dbReference type="InterPro" id="IPR027477">
    <property type="entry name" value="Succ_DH/fumarate_Rdtase_cat_sf"/>
</dbReference>
<dbReference type="InterPro" id="IPR003953">
    <property type="entry name" value="FAD-dep_OxRdtase_2_FAD-bd"/>
</dbReference>
<dbReference type="Gene3D" id="3.50.50.60">
    <property type="entry name" value="FAD/NAD(P)-binding domain"/>
    <property type="match status" value="1"/>
</dbReference>
<dbReference type="GO" id="GO:0016491">
    <property type="term" value="F:oxidoreductase activity"/>
    <property type="evidence" value="ECO:0007669"/>
    <property type="project" value="UniProtKB-KW"/>
</dbReference>
<dbReference type="SMART" id="SM00900">
    <property type="entry name" value="FMN_bind"/>
    <property type="match status" value="1"/>
</dbReference>
<comment type="cofactor">
    <cofactor evidence="5">
        <name>FMN</name>
        <dbReference type="ChEBI" id="CHEBI:58210"/>
    </cofactor>
    <text evidence="5">Binds 1 or 2 FMN covalently per subunit.</text>
</comment>
<gene>
    <name evidence="7" type="ORF">HMPREF9439_01657</name>
</gene>
<evidence type="ECO:0000256" key="2">
    <source>
        <dbReference type="ARBA" id="ARBA00022630"/>
    </source>
</evidence>
<dbReference type="EC" id="1.3.99.33" evidence="5"/>
<dbReference type="PANTHER" id="PTHR43400">
    <property type="entry name" value="FUMARATE REDUCTASE"/>
    <property type="match status" value="1"/>
</dbReference>
<dbReference type="Gene3D" id="3.90.700.10">
    <property type="entry name" value="Succinate dehydrogenase/fumarate reductase flavoprotein, catalytic domain"/>
    <property type="match status" value="1"/>
</dbReference>
<dbReference type="EMBL" id="AFBP01000050">
    <property type="protein sequence ID" value="EGG53795.1"/>
    <property type="molecule type" value="Genomic_DNA"/>
</dbReference>
<comment type="similarity">
    <text evidence="1 5">Belongs to the FAD-dependent oxidoreductase 2 family. FRD/SDH subfamily.</text>
</comment>
<reference evidence="7 8" key="1">
    <citation type="submission" date="2011-02" db="EMBL/GenBank/DDBJ databases">
        <authorList>
            <person name="Weinstock G."/>
            <person name="Sodergren E."/>
            <person name="Clifton S."/>
            <person name="Fulton L."/>
            <person name="Fulton B."/>
            <person name="Courtney L."/>
            <person name="Fronick C."/>
            <person name="Harrison M."/>
            <person name="Strong C."/>
            <person name="Farmer C."/>
            <person name="Delahaunty K."/>
            <person name="Markovic C."/>
            <person name="Hall O."/>
            <person name="Minx P."/>
            <person name="Tomlinson C."/>
            <person name="Mitreva M."/>
            <person name="Hou S."/>
            <person name="Chen J."/>
            <person name="Wollam A."/>
            <person name="Pepin K.H."/>
            <person name="Johnson M."/>
            <person name="Bhonagiri V."/>
            <person name="Zhang X."/>
            <person name="Suruliraj S."/>
            <person name="Warren W."/>
            <person name="Chinwalla A."/>
            <person name="Mardis E.R."/>
            <person name="Wilson R.K."/>
        </authorList>
    </citation>
    <scope>NUCLEOTIDE SEQUENCE [LARGE SCALE GENOMIC DNA]</scope>
    <source>
        <strain evidence="7 8">YIT 11859</strain>
    </source>
</reference>
<dbReference type="NCBIfam" id="TIGR01813">
    <property type="entry name" value="flavo_cyto_c"/>
    <property type="match status" value="1"/>
</dbReference>
<accession>F3QL40</accession>
<dbReference type="Proteomes" id="UP000005156">
    <property type="component" value="Unassembled WGS sequence"/>
</dbReference>
<keyword evidence="2 5" id="KW-0285">Flavoprotein</keyword>
<evidence type="ECO:0000256" key="4">
    <source>
        <dbReference type="ARBA" id="ARBA00023002"/>
    </source>
</evidence>
<comment type="cofactor">
    <cofactor evidence="5">
        <name>FAD</name>
        <dbReference type="ChEBI" id="CHEBI:57692"/>
    </cofactor>
    <text evidence="5">Binds 1 FAD per subunit.</text>
</comment>
<evidence type="ECO:0000256" key="5">
    <source>
        <dbReference type="RuleBase" id="RU366062"/>
    </source>
</evidence>
<dbReference type="InterPro" id="IPR050315">
    <property type="entry name" value="FAD-oxidoreductase_2"/>
</dbReference>
<dbReference type="HOGENOM" id="CLU_011398_4_0_4"/>
<keyword evidence="3 5" id="KW-0274">FAD</keyword>
<dbReference type="PANTHER" id="PTHR43400:SF7">
    <property type="entry name" value="FAD-DEPENDENT OXIDOREDUCTASE 2 FAD BINDING DOMAIN-CONTAINING PROTEIN"/>
    <property type="match status" value="1"/>
</dbReference>
<proteinExistence type="inferred from homology"/>
<dbReference type="GO" id="GO:0010181">
    <property type="term" value="F:FMN binding"/>
    <property type="evidence" value="ECO:0007669"/>
    <property type="project" value="InterPro"/>
</dbReference>
<dbReference type="InterPro" id="IPR010960">
    <property type="entry name" value="Flavocytochrome_c"/>
</dbReference>
<evidence type="ECO:0000313" key="7">
    <source>
        <dbReference type="EMBL" id="EGG53795.1"/>
    </source>
</evidence>
<dbReference type="InterPro" id="IPR036188">
    <property type="entry name" value="FAD/NAD-bd_sf"/>
</dbReference>
<evidence type="ECO:0000256" key="1">
    <source>
        <dbReference type="ARBA" id="ARBA00008040"/>
    </source>
</evidence>
<evidence type="ECO:0000259" key="6">
    <source>
        <dbReference type="SMART" id="SM00900"/>
    </source>
</evidence>
<dbReference type="InterPro" id="IPR007329">
    <property type="entry name" value="FMN-bd"/>
</dbReference>
<evidence type="ECO:0000256" key="3">
    <source>
        <dbReference type="ARBA" id="ARBA00022827"/>
    </source>
</evidence>
<dbReference type="GO" id="GO:0016020">
    <property type="term" value="C:membrane"/>
    <property type="evidence" value="ECO:0007669"/>
    <property type="project" value="InterPro"/>
</dbReference>
<dbReference type="AlphaFoldDB" id="F3QL40"/>
<comment type="catalytic activity">
    <reaction evidence="5">
        <text>dihydrourocanate + A = urocanate + AH2</text>
        <dbReference type="Rhea" id="RHEA:36059"/>
        <dbReference type="ChEBI" id="CHEBI:13193"/>
        <dbReference type="ChEBI" id="CHEBI:17499"/>
        <dbReference type="ChEBI" id="CHEBI:27247"/>
        <dbReference type="ChEBI" id="CHEBI:72991"/>
        <dbReference type="EC" id="1.3.99.33"/>
    </reaction>
</comment>
<dbReference type="eggNOG" id="COG1053">
    <property type="taxonomic scope" value="Bacteria"/>
</dbReference>
<sequence length="611" mass="65208">MNSLKIPDFLIFSTISSVFHSKENLMNTTAKFHLTAAAFGVLIASSVYAETNQVYSNTVQAHNAPMTVDVIMKDGKIANILTDNRESPGVGKLAIANLSKKIIRNQTINVDNVTGASVTSMALKYAVKKNLEAAGADLSKFQTKLPKAQLKDTYSSEVVIVGGGGAGLAAAASVIEAGGTAIIVEKLGYLGGSTVVSGGGYNAVDPERQNRQNIDDSIDRHFQDTMRGGHNKNNPELVKKLVEEAPPTMHWLEGKGLGFGPKVRVIVGGLYPRGHGAEGGGYGYIRVLEKFIKAYPDKVKVFTDTQAVKLIKNEAGKVIGVLGKHDSKDVNFMASKGVIIATGGFGSNVEMRQAKNTGVWKEVTLDKNIPCTNNFKASQGDGLKLAEQVGANVINLDDIQLHPGGTPKTGIMSSWPSGRNRIFLTPQGDRFVNEDAARDTLCKAVFKEGGKYWIVSNHVKYPTLDYQSKNLTIGEMIKLGQAFSGNTIEELAQKTGMDPKKLRASIDTYNDVVTGKIKEDNLGFKKFTQDDKPMTEGPFYATPMVPAVHHTMGGIQINSAAQVLDKAGHVIPGLFAAGEATGGVHGSNRVGGNGVADAMVFGRISGQSALK</sequence>
<evidence type="ECO:0000313" key="8">
    <source>
        <dbReference type="Proteomes" id="UP000005156"/>
    </source>
</evidence>
<comment type="caution">
    <text evidence="7">The sequence shown here is derived from an EMBL/GenBank/DDBJ whole genome shotgun (WGS) entry which is preliminary data.</text>
</comment>
<dbReference type="SUPFAM" id="SSF56425">
    <property type="entry name" value="Succinate dehydrogenase/fumarate reductase flavoprotein, catalytic domain"/>
    <property type="match status" value="1"/>
</dbReference>
<protein>
    <recommendedName>
        <fullName evidence="5">Urocanate reductase</fullName>
        <ecNumber evidence="5">1.3.99.33</ecNumber>
    </recommendedName>
</protein>
<feature type="domain" description="FMN-binding" evidence="6">
    <location>
        <begin position="61"/>
        <end position="134"/>
    </location>
</feature>
<keyword evidence="8" id="KW-1185">Reference proteome</keyword>
<dbReference type="SUPFAM" id="SSF51905">
    <property type="entry name" value="FAD/NAD(P)-binding domain"/>
    <property type="match status" value="1"/>
</dbReference>
<name>F3QL40_9BURK</name>
<keyword evidence="4 5" id="KW-0560">Oxidoreductase</keyword>
<dbReference type="Pfam" id="PF04205">
    <property type="entry name" value="FMN_bind"/>
    <property type="match status" value="1"/>
</dbReference>